<evidence type="ECO:0000256" key="10">
    <source>
        <dbReference type="SAM" id="Phobius"/>
    </source>
</evidence>
<keyword evidence="8 10" id="KW-1133">Transmembrane helix</keyword>
<dbReference type="GO" id="GO:0005524">
    <property type="term" value="F:ATP binding"/>
    <property type="evidence" value="ECO:0007669"/>
    <property type="project" value="UniProtKB-KW"/>
</dbReference>
<evidence type="ECO:0000256" key="5">
    <source>
        <dbReference type="ARBA" id="ARBA00022692"/>
    </source>
</evidence>
<feature type="transmembrane region" description="Helical" evidence="10">
    <location>
        <begin position="142"/>
        <end position="162"/>
    </location>
</feature>
<dbReference type="SMART" id="SM00382">
    <property type="entry name" value="AAA"/>
    <property type="match status" value="1"/>
</dbReference>
<evidence type="ECO:0000256" key="6">
    <source>
        <dbReference type="ARBA" id="ARBA00022741"/>
    </source>
</evidence>
<feature type="domain" description="ABC transporter" evidence="11">
    <location>
        <begin position="669"/>
        <end position="916"/>
    </location>
</feature>
<dbReference type="RefSeq" id="WP_074986581.1">
    <property type="nucleotide sequence ID" value="NZ_CADFGN010000004.1"/>
</dbReference>
<dbReference type="PROSITE" id="PS00211">
    <property type="entry name" value="ABC_TRANSPORTER_1"/>
    <property type="match status" value="1"/>
</dbReference>
<dbReference type="EMBL" id="FNZM01000018">
    <property type="protein sequence ID" value="SEK09986.1"/>
    <property type="molecule type" value="Genomic_DNA"/>
</dbReference>
<evidence type="ECO:0000256" key="1">
    <source>
        <dbReference type="ARBA" id="ARBA00004651"/>
    </source>
</evidence>
<evidence type="ECO:0000256" key="7">
    <source>
        <dbReference type="ARBA" id="ARBA00022840"/>
    </source>
</evidence>
<keyword evidence="4" id="KW-0997">Cell inner membrane</keyword>
<evidence type="ECO:0000256" key="8">
    <source>
        <dbReference type="ARBA" id="ARBA00022989"/>
    </source>
</evidence>
<dbReference type="InterPro" id="IPR017871">
    <property type="entry name" value="ABC_transporter-like_CS"/>
</dbReference>
<evidence type="ECO:0000256" key="9">
    <source>
        <dbReference type="ARBA" id="ARBA00023136"/>
    </source>
</evidence>
<evidence type="ECO:0000313" key="12">
    <source>
        <dbReference type="EMBL" id="SEK09986.1"/>
    </source>
</evidence>
<feature type="transmembrane region" description="Helical" evidence="10">
    <location>
        <begin position="220"/>
        <end position="237"/>
    </location>
</feature>
<dbReference type="InterPro" id="IPR032823">
    <property type="entry name" value="BCA_ABC_TP_C"/>
</dbReference>
<feature type="transmembrane region" description="Helical" evidence="10">
    <location>
        <begin position="355"/>
        <end position="374"/>
    </location>
</feature>
<dbReference type="InterPro" id="IPR003593">
    <property type="entry name" value="AAA+_ATPase"/>
</dbReference>
<feature type="transmembrane region" description="Helical" evidence="10">
    <location>
        <begin position="193"/>
        <end position="214"/>
    </location>
</feature>
<organism evidence="12 13">
    <name type="scientific">Paraburkholderia tropica</name>
    <dbReference type="NCBI Taxonomy" id="92647"/>
    <lineage>
        <taxon>Bacteria</taxon>
        <taxon>Pseudomonadati</taxon>
        <taxon>Pseudomonadota</taxon>
        <taxon>Betaproteobacteria</taxon>
        <taxon>Burkholderiales</taxon>
        <taxon>Burkholderiaceae</taxon>
        <taxon>Paraburkholderia</taxon>
    </lineage>
</organism>
<evidence type="ECO:0000313" key="13">
    <source>
        <dbReference type="Proteomes" id="UP000183529"/>
    </source>
</evidence>
<feature type="transmembrane region" description="Helical" evidence="10">
    <location>
        <begin position="244"/>
        <end position="263"/>
    </location>
</feature>
<proteinExistence type="predicted"/>
<feature type="transmembrane region" description="Helical" evidence="10">
    <location>
        <begin position="582"/>
        <end position="603"/>
    </location>
</feature>
<dbReference type="InterPro" id="IPR043428">
    <property type="entry name" value="LivM-like"/>
</dbReference>
<dbReference type="Gene3D" id="3.40.50.300">
    <property type="entry name" value="P-loop containing nucleotide triphosphate hydrolases"/>
    <property type="match status" value="1"/>
</dbReference>
<dbReference type="InterPro" id="IPR027417">
    <property type="entry name" value="P-loop_NTPase"/>
</dbReference>
<feature type="transmembrane region" description="Helical" evidence="10">
    <location>
        <begin position="380"/>
        <end position="400"/>
    </location>
</feature>
<evidence type="ECO:0000256" key="2">
    <source>
        <dbReference type="ARBA" id="ARBA00022448"/>
    </source>
</evidence>
<dbReference type="CDD" id="cd06582">
    <property type="entry name" value="TM_PBP1_LivH_like"/>
    <property type="match status" value="1"/>
</dbReference>
<dbReference type="Proteomes" id="UP000183529">
    <property type="component" value="Unassembled WGS sequence"/>
</dbReference>
<evidence type="ECO:0000256" key="3">
    <source>
        <dbReference type="ARBA" id="ARBA00022475"/>
    </source>
</evidence>
<feature type="transmembrane region" description="Helical" evidence="10">
    <location>
        <begin position="407"/>
        <end position="426"/>
    </location>
</feature>
<feature type="transmembrane region" description="Helical" evidence="10">
    <location>
        <begin position="308"/>
        <end position="325"/>
    </location>
</feature>
<dbReference type="Pfam" id="PF00005">
    <property type="entry name" value="ABC_tran"/>
    <property type="match status" value="1"/>
</dbReference>
<feature type="transmembrane region" description="Helical" evidence="10">
    <location>
        <begin position="12"/>
        <end position="32"/>
    </location>
</feature>
<keyword evidence="3" id="KW-1003">Cell membrane</keyword>
<feature type="transmembrane region" description="Helical" evidence="10">
    <location>
        <begin position="547"/>
        <end position="570"/>
    </location>
</feature>
<dbReference type="PROSITE" id="PS50893">
    <property type="entry name" value="ABC_TRANSPORTER_2"/>
    <property type="match status" value="1"/>
</dbReference>
<evidence type="ECO:0000256" key="4">
    <source>
        <dbReference type="ARBA" id="ARBA00022519"/>
    </source>
</evidence>
<gene>
    <name evidence="12" type="ORF">SAMN05216550_118104</name>
</gene>
<dbReference type="Pfam" id="PF02653">
    <property type="entry name" value="BPD_transp_2"/>
    <property type="match status" value="2"/>
</dbReference>
<keyword evidence="6" id="KW-0547">Nucleotide-binding</keyword>
<dbReference type="InterPro" id="IPR003439">
    <property type="entry name" value="ABC_transporter-like_ATP-bd"/>
</dbReference>
<dbReference type="GO" id="GO:0005886">
    <property type="term" value="C:plasma membrane"/>
    <property type="evidence" value="ECO:0007669"/>
    <property type="project" value="UniProtKB-SubCell"/>
</dbReference>
<comment type="caution">
    <text evidence="12">The sequence shown here is derived from an EMBL/GenBank/DDBJ whole genome shotgun (WGS) entry which is preliminary data.</text>
</comment>
<feature type="transmembrane region" description="Helical" evidence="10">
    <location>
        <begin position="331"/>
        <end position="348"/>
    </location>
</feature>
<dbReference type="InterPro" id="IPR051120">
    <property type="entry name" value="ABC_AA/LPS_Transport"/>
</dbReference>
<name>A0AAQ1GL69_9BURK</name>
<sequence>MHSFIALIDYALLGLSTGGAYALVALGLVAVYRGTGVVNFAQGGIGMASAYAFWKLHAHAGVPLWPAIGLGIAAGVTISIAFYAFVGRRLVGASTTTKTLVTLGLLLMLEAAVRIVWTNQQERVDSFLVSGGTTLFGAHVQYLALVLLATAIALTVLLTLLFERTRFGHATTALQDSPLGAQALGYSPHPWGAAAWGISGLLAALAGILLSPITALSPNSLSSLVIPALGAALIAGFRRFGVALVVALAAGVAESLAIGLSIEPGLGKSIPYLVTLVALVVSGRNLPGRGTFDTPRLFRVGSGRVSPFGLALAAATLAALVYALPDYWSDTLALTAIFALIGLAVVVSTGYAGQVSLLPLGLAGASVLFAGWLGQHGAPFGATLAGTALAAGAAGFAIGLPSARLRGIGLTIATLALAAILETWVFTSDRFVNGVQGWRLGDVTLFGVSFDNALDPRRFALLAWAVTALAALAVAALRRSRAGRRILATRSNERAAAACGVAVPHAKIAAFVLSAALAGLAGALLAAQSGTVGGQRFGEGYAWADSLAVLSMAVLSGAGYLFGGVLAGVFAPGGALAQLLSFGGTINDWVALVLALNLVFVLISEPDGVVAQILRGVAHLPETWRKPLRALVQWPRRASPSQTLDARALREHLSGAQSDASTTTATAALEVEDLRVAYGNTVVVDGVSLRIAPGEVLGVLGANGAGKSSLVDALTGFVPARAGRVCVQGVDVTALAPHRRVAYGLTRTFQDHLLFDDLSVRENLATAAEPKDAWAWFAAPFGLAPRRAAHRSRETVHAAAQAAGVVHHLDAAADTLSLGWQARVTLARALAARPRVLCLDEPAAALSPEARQHAIGVIRRAARELGVAILLVEHNIDVVLATCDAAIVMDAGRVIAHGTPAEVLRLPVVRRAYLGDPLDAEEIAAIEHDQDIESIATNKVRKGALA</sequence>
<accession>A0AAQ1GL69</accession>
<keyword evidence="7 12" id="KW-0067">ATP-binding</keyword>
<keyword evidence="5 10" id="KW-0812">Transmembrane</keyword>
<feature type="transmembrane region" description="Helical" evidence="10">
    <location>
        <begin position="64"/>
        <end position="86"/>
    </location>
</feature>
<dbReference type="InterPro" id="IPR001851">
    <property type="entry name" value="ABC_transp_permease"/>
</dbReference>
<dbReference type="SUPFAM" id="SSF52540">
    <property type="entry name" value="P-loop containing nucleoside triphosphate hydrolases"/>
    <property type="match status" value="1"/>
</dbReference>
<keyword evidence="2" id="KW-0813">Transport</keyword>
<protein>
    <submittedName>
        <fullName evidence="12">Amino acid/amide ABC transporter membrane protein 1, HAAT family /amino acid/amide ABC transporter membrane protein 2, HAAT family /amino acid/amide ABC transporter ATP-binding protein 1, HAAT family</fullName>
    </submittedName>
</protein>
<feature type="transmembrane region" description="Helical" evidence="10">
    <location>
        <begin position="459"/>
        <end position="477"/>
    </location>
</feature>
<reference evidence="12 13" key="1">
    <citation type="submission" date="2016-10" db="EMBL/GenBank/DDBJ databases">
        <authorList>
            <person name="Varghese N."/>
            <person name="Submissions S."/>
        </authorList>
    </citation>
    <scope>NUCLEOTIDE SEQUENCE [LARGE SCALE GENOMIC DNA]</scope>
    <source>
        <strain evidence="12 13">LMG 22274</strain>
    </source>
</reference>
<feature type="transmembrane region" description="Helical" evidence="10">
    <location>
        <begin position="98"/>
        <end position="117"/>
    </location>
</feature>
<comment type="subcellular location">
    <subcellularLocation>
        <location evidence="1">Cell membrane</location>
        <topology evidence="1">Multi-pass membrane protein</topology>
    </subcellularLocation>
</comment>
<dbReference type="AlphaFoldDB" id="A0AAQ1GL69"/>
<evidence type="ECO:0000259" key="11">
    <source>
        <dbReference type="PROSITE" id="PS50893"/>
    </source>
</evidence>
<dbReference type="CDD" id="cd06581">
    <property type="entry name" value="TM_PBP1_LivM_like"/>
    <property type="match status" value="1"/>
</dbReference>
<keyword evidence="9 10" id="KW-0472">Membrane</keyword>
<dbReference type="GO" id="GO:0016887">
    <property type="term" value="F:ATP hydrolysis activity"/>
    <property type="evidence" value="ECO:0007669"/>
    <property type="project" value="InterPro"/>
</dbReference>
<feature type="transmembrane region" description="Helical" evidence="10">
    <location>
        <begin position="269"/>
        <end position="287"/>
    </location>
</feature>
<dbReference type="Pfam" id="PF12399">
    <property type="entry name" value="BCA_ABC_TP_C"/>
    <property type="match status" value="1"/>
</dbReference>
<dbReference type="GO" id="GO:0015658">
    <property type="term" value="F:branched-chain amino acid transmembrane transporter activity"/>
    <property type="evidence" value="ECO:0007669"/>
    <property type="project" value="InterPro"/>
</dbReference>
<feature type="transmembrane region" description="Helical" evidence="10">
    <location>
        <begin position="508"/>
        <end position="527"/>
    </location>
</feature>
<dbReference type="PANTHER" id="PTHR45772">
    <property type="entry name" value="CONSERVED COMPONENT OF ABC TRANSPORTER FOR NATURAL AMINO ACIDS-RELATED"/>
    <property type="match status" value="1"/>
</dbReference>